<gene>
    <name evidence="1" type="ORF">HBF32_08060</name>
</gene>
<proteinExistence type="predicted"/>
<accession>A0A7X5QU17</accession>
<dbReference type="AlphaFoldDB" id="A0A7X5QU17"/>
<name>A0A7X5QU17_9GAMM</name>
<dbReference type="RefSeq" id="WP_166697607.1">
    <property type="nucleotide sequence ID" value="NZ_JAAQTL010000001.1"/>
</dbReference>
<evidence type="ECO:0000313" key="1">
    <source>
        <dbReference type="EMBL" id="NID15415.1"/>
    </source>
</evidence>
<comment type="caution">
    <text evidence="1">The sequence shown here is derived from an EMBL/GenBank/DDBJ whole genome shotgun (WGS) entry which is preliminary data.</text>
</comment>
<dbReference type="Proteomes" id="UP000518878">
    <property type="component" value="Unassembled WGS sequence"/>
</dbReference>
<reference evidence="1 2" key="1">
    <citation type="journal article" date="2006" name="Int. J. Syst. Evol. Microbiol.">
        <title>Dyella yeojuensis sp. nov., isolated from greenhouse soil in Korea.</title>
        <authorList>
            <person name="Kim B.Y."/>
            <person name="Weon H.Y."/>
            <person name="Lee K.H."/>
            <person name="Seok S.J."/>
            <person name="Kwon S.W."/>
            <person name="Go S.J."/>
            <person name="Stackebrandt E."/>
        </authorList>
    </citation>
    <scope>NUCLEOTIDE SEQUENCE [LARGE SCALE GENOMIC DNA]</scope>
    <source>
        <strain evidence="1 2">DSM 17673</strain>
    </source>
</reference>
<keyword evidence="2" id="KW-1185">Reference proteome</keyword>
<protein>
    <submittedName>
        <fullName evidence="1">Uncharacterized protein</fullName>
    </submittedName>
</protein>
<organism evidence="1 2">
    <name type="scientific">Luteibacter yeojuensis</name>
    <dbReference type="NCBI Taxonomy" id="345309"/>
    <lineage>
        <taxon>Bacteria</taxon>
        <taxon>Pseudomonadati</taxon>
        <taxon>Pseudomonadota</taxon>
        <taxon>Gammaproteobacteria</taxon>
        <taxon>Lysobacterales</taxon>
        <taxon>Rhodanobacteraceae</taxon>
        <taxon>Luteibacter</taxon>
    </lineage>
</organism>
<sequence>MNLELTHWVRVATASLDKSFFWLETLGCIAIEVVTNPITMLSGTTFCVTGMVDIVLLKCCVRHDERARCYLSEPEDTPLLSRLILKMYHINVIAD</sequence>
<evidence type="ECO:0000313" key="2">
    <source>
        <dbReference type="Proteomes" id="UP000518878"/>
    </source>
</evidence>
<dbReference type="EMBL" id="JAAQTL010000001">
    <property type="protein sequence ID" value="NID15415.1"/>
    <property type="molecule type" value="Genomic_DNA"/>
</dbReference>